<organism evidence="2">
    <name type="scientific">Zea mays</name>
    <name type="common">Maize</name>
    <dbReference type="NCBI Taxonomy" id="4577"/>
    <lineage>
        <taxon>Eukaryota</taxon>
        <taxon>Viridiplantae</taxon>
        <taxon>Streptophyta</taxon>
        <taxon>Embryophyta</taxon>
        <taxon>Tracheophyta</taxon>
        <taxon>Spermatophyta</taxon>
        <taxon>Magnoliopsida</taxon>
        <taxon>Liliopsida</taxon>
        <taxon>Poales</taxon>
        <taxon>Poaceae</taxon>
        <taxon>PACMAD clade</taxon>
        <taxon>Panicoideae</taxon>
        <taxon>Andropogonodae</taxon>
        <taxon>Andropogoneae</taxon>
        <taxon>Tripsacinae</taxon>
        <taxon>Zea</taxon>
    </lineage>
</organism>
<dbReference type="InterPro" id="IPR001619">
    <property type="entry name" value="Sec1-like"/>
</dbReference>
<comment type="similarity">
    <text evidence="1">Belongs to the STXBP/unc-18/SEC1 family.</text>
</comment>
<dbReference type="AlphaFoldDB" id="A0A3L6EX51"/>
<reference evidence="2" key="1">
    <citation type="journal article" date="2018" name="Nat. Genet.">
        <title>Extensive intraspecific gene order and gene structural variations between Mo17 and other maize genomes.</title>
        <authorList>
            <person name="Sun S."/>
            <person name="Zhou Y."/>
            <person name="Chen J."/>
            <person name="Shi J."/>
            <person name="Zhao H."/>
            <person name="Zhao H."/>
            <person name="Song W."/>
            <person name="Zhang M."/>
            <person name="Cui Y."/>
            <person name="Dong X."/>
            <person name="Liu H."/>
            <person name="Ma X."/>
            <person name="Jiao Y."/>
            <person name="Wang B."/>
            <person name="Wei X."/>
            <person name="Stein J.C."/>
            <person name="Glaubitz J.C."/>
            <person name="Lu F."/>
            <person name="Yu G."/>
            <person name="Liang C."/>
            <person name="Fengler K."/>
            <person name="Li B."/>
            <person name="Rafalski A."/>
            <person name="Schnable P.S."/>
            <person name="Ware D.H."/>
            <person name="Buckler E.S."/>
            <person name="Lai J."/>
        </authorList>
    </citation>
    <scope>NUCLEOTIDE SEQUENCE [LARGE SCALE GENOMIC DNA]</scope>
    <source>
        <tissue evidence="2">Seedling</tissue>
    </source>
</reference>
<dbReference type="Pfam" id="PF00995">
    <property type="entry name" value="Sec1"/>
    <property type="match status" value="1"/>
</dbReference>
<comment type="caution">
    <text evidence="2">The sequence shown here is derived from an EMBL/GenBank/DDBJ whole genome shotgun (WGS) entry which is preliminary data.</text>
</comment>
<proteinExistence type="inferred from homology"/>
<dbReference type="PANTHER" id="PTHR11679">
    <property type="entry name" value="VESICLE PROTEIN SORTING-ASSOCIATED"/>
    <property type="match status" value="1"/>
</dbReference>
<evidence type="ECO:0000256" key="1">
    <source>
        <dbReference type="ARBA" id="ARBA00009884"/>
    </source>
</evidence>
<evidence type="ECO:0000313" key="2">
    <source>
        <dbReference type="EMBL" id="PWZ25450.1"/>
    </source>
</evidence>
<dbReference type="Gene3D" id="3.90.830.10">
    <property type="entry name" value="Syntaxin Binding Protein 1, Chain A, domain 2"/>
    <property type="match status" value="1"/>
</dbReference>
<name>A0A3L6EX51_MAIZE</name>
<dbReference type="ExpressionAtlas" id="A0A3L6EX51">
    <property type="expression patterns" value="baseline and differential"/>
</dbReference>
<dbReference type="SUPFAM" id="SSF56815">
    <property type="entry name" value="Sec1/munc18-like (SM) proteins"/>
    <property type="match status" value="1"/>
</dbReference>
<dbReference type="InterPro" id="IPR027482">
    <property type="entry name" value="Sec1-like_dom2"/>
</dbReference>
<dbReference type="InterPro" id="IPR036045">
    <property type="entry name" value="Sec1-like_sf"/>
</dbReference>
<protein>
    <submittedName>
        <fullName evidence="2">SEC1 family transport protein SLY1</fullName>
    </submittedName>
</protein>
<gene>
    <name evidence="2" type="primary">SLY1_1</name>
    <name evidence="2" type="ORF">Zm00014a_005727</name>
</gene>
<dbReference type="Gene3D" id="3.40.50.2060">
    <property type="match status" value="1"/>
</dbReference>
<dbReference type="PIRSF" id="PIRSF005715">
    <property type="entry name" value="VPS45_Sec1"/>
    <property type="match status" value="1"/>
</dbReference>
<dbReference type="Proteomes" id="UP000251960">
    <property type="component" value="Chromosome 4"/>
</dbReference>
<sequence length="665" mass="72640">MPSVEHNCTSRRNQNQGSRLRSLRLPIPYRVRSHPSSMAALSLRQRQLDLIVRMLHLNKPPPPPGTAAEQEEEVYKILVLDSFCLSLLSPLLRVADLRKHGVTLYFPIDKPRQQVADAPAVYFLRPTQANADRVAADAAASLYASFHLNFSSALPRPLLDRLAAATAASGSAHRVARLADQYLDFVSLEDNLFSLAHPRSYVALNDPKAADADIEALVDAIALGLFCAAATLGTVPVIRCPRGGPAEMVAAALDARLRHHLLAKPNLFTEASASASVASFQRPVLCLFDRNLDLSVGIQHDWSYRPLVHDVLGLKLNKLKMPADKSGPAKAYDLDDSDAFWVANSWSPFPRVAEEIESQLAKYKQDVDEVNQRTGGNKDGIEFDGTDLIGNTQHLMNAVNSLPELTERKKMIDKHTNIATALLGHIKERSLDGYCDCGNDMLTKGTVDRSTLLGLLRGKGTKADKLRLAVTYLLCFETPELEQVEAALRESEVDMSAFQYVKRIKSLNTQFSASSSSSATRSNIVDWAEKLYGQSISAVTAGVKNLLSSGRQLALTRTVEALMEGKPNPEVDNYLLFDPRAPRSGSGGQFKGPFREAIVFMIGGGNYIEYRSLMELAECSQPPSSKHVIYGATEIVNGVEFIEQLAELGQKAGLGLGGGNNPPLQ</sequence>
<dbReference type="Gene3D" id="3.40.50.1910">
    <property type="match status" value="1"/>
</dbReference>
<accession>A0A3L6EX51</accession>
<dbReference type="InterPro" id="IPR043154">
    <property type="entry name" value="Sec-1-like_dom1"/>
</dbReference>
<dbReference type="GO" id="GO:0016192">
    <property type="term" value="P:vesicle-mediated transport"/>
    <property type="evidence" value="ECO:0007669"/>
    <property type="project" value="InterPro"/>
</dbReference>
<dbReference type="Gene3D" id="1.25.40.60">
    <property type="match status" value="1"/>
</dbReference>
<dbReference type="InterPro" id="IPR043127">
    <property type="entry name" value="Sec-1-like_dom3a"/>
</dbReference>
<dbReference type="EMBL" id="NCVQ01000005">
    <property type="protein sequence ID" value="PWZ25450.1"/>
    <property type="molecule type" value="Genomic_DNA"/>
</dbReference>